<name>U2V4B1_9ACTN</name>
<dbReference type="Pfam" id="PF10117">
    <property type="entry name" value="McrBC"/>
    <property type="match status" value="1"/>
</dbReference>
<evidence type="ECO:0000313" key="2">
    <source>
        <dbReference type="Proteomes" id="UP000016638"/>
    </source>
</evidence>
<keyword evidence="2" id="KW-1185">Reference proteome</keyword>
<dbReference type="InterPro" id="IPR019292">
    <property type="entry name" value="McrC"/>
</dbReference>
<dbReference type="PATRIC" id="fig|1125712.3.peg.383"/>
<evidence type="ECO:0000313" key="1">
    <source>
        <dbReference type="EMBL" id="ERL10192.1"/>
    </source>
</evidence>
<dbReference type="Proteomes" id="UP000016638">
    <property type="component" value="Unassembled WGS sequence"/>
</dbReference>
<protein>
    <submittedName>
        <fullName evidence="1">McrBC 5-methylcytosine restriction system component domain protein</fullName>
    </submittedName>
</protein>
<organism evidence="1 2">
    <name type="scientific">Olsenella profusa F0195</name>
    <dbReference type="NCBI Taxonomy" id="1125712"/>
    <lineage>
        <taxon>Bacteria</taxon>
        <taxon>Bacillati</taxon>
        <taxon>Actinomycetota</taxon>
        <taxon>Coriobacteriia</taxon>
        <taxon>Coriobacteriales</taxon>
        <taxon>Atopobiaceae</taxon>
        <taxon>Olsenella</taxon>
    </lineage>
</organism>
<comment type="caution">
    <text evidence="1">The sequence shown here is derived from an EMBL/GenBank/DDBJ whole genome shotgun (WGS) entry which is preliminary data.</text>
</comment>
<reference evidence="1 2" key="1">
    <citation type="submission" date="2013-08" db="EMBL/GenBank/DDBJ databases">
        <authorList>
            <person name="Durkin A.S."/>
            <person name="Haft D.R."/>
            <person name="McCorrison J."/>
            <person name="Torralba M."/>
            <person name="Gillis M."/>
            <person name="Haft D.H."/>
            <person name="Methe B."/>
            <person name="Sutton G."/>
            <person name="Nelson K.E."/>
        </authorList>
    </citation>
    <scope>NUCLEOTIDE SEQUENCE [LARGE SCALE GENOMIC DNA]</scope>
    <source>
        <strain evidence="1 2">F0195</strain>
    </source>
</reference>
<sequence>MLDTKWKHVFGPRDLSVADMHQMYAYGQRYRAEDEGMQHVVLLYPWHEGVKPGLMPEGRHVSSDGVQVDIFFFDLSNAADNITSLLETIESLAGCRE</sequence>
<accession>U2V4B1</accession>
<gene>
    <name evidence="1" type="ORF">HMPREF1316_2148</name>
</gene>
<dbReference type="EMBL" id="AWEZ01000016">
    <property type="protein sequence ID" value="ERL10192.1"/>
    <property type="molecule type" value="Genomic_DNA"/>
</dbReference>
<dbReference type="AlphaFoldDB" id="U2V4B1"/>
<proteinExistence type="predicted"/>
<dbReference type="STRING" id="1125712.HMPREF1316_2148"/>